<comment type="function">
    <text evidence="10">Confers DNA tethering and processivity to DNA polymerases and other proteins. Acts as a clamp, forming a ring around DNA (a reaction catalyzed by the clamp-loading complex) which diffuses in an ATP-independent manner freely and bidirectionally along dsDNA. Initially characterized for its ability to contact the catalytic subunit of DNA polymerase III (Pol III), a complex, multichain enzyme responsible for most of the replicative synthesis in bacteria; Pol III exhibits 3'-5' exonuclease proofreading activity. The beta chain is required for initiation of replication as well as for processivity of DNA replication.</text>
</comment>
<dbReference type="Pfam" id="PF02768">
    <property type="entry name" value="DNA_pol3_beta_3"/>
    <property type="match status" value="1"/>
</dbReference>
<evidence type="ECO:0000256" key="8">
    <source>
        <dbReference type="ARBA" id="ARBA00022932"/>
    </source>
</evidence>
<evidence type="ECO:0000256" key="9">
    <source>
        <dbReference type="ARBA" id="ARBA00023125"/>
    </source>
</evidence>
<evidence type="ECO:0000256" key="3">
    <source>
        <dbReference type="ARBA" id="ARBA00021035"/>
    </source>
</evidence>
<dbReference type="GO" id="GO:0005737">
    <property type="term" value="C:cytoplasm"/>
    <property type="evidence" value="ECO:0007669"/>
    <property type="project" value="UniProtKB-SubCell"/>
</dbReference>
<organism evidence="14 15">
    <name type="scientific">Candidatus Desulfatifera sulfidica</name>
    <dbReference type="NCBI Taxonomy" id="2841691"/>
    <lineage>
        <taxon>Bacteria</taxon>
        <taxon>Pseudomonadati</taxon>
        <taxon>Thermodesulfobacteriota</taxon>
        <taxon>Desulfobulbia</taxon>
        <taxon>Desulfobulbales</taxon>
        <taxon>Desulfobulbaceae</taxon>
        <taxon>Candidatus Desulfatifera</taxon>
    </lineage>
</organism>
<dbReference type="SMART" id="SM00480">
    <property type="entry name" value="POL3Bc"/>
    <property type="match status" value="1"/>
</dbReference>
<sequence length="377" mass="42714">MTIHCIIEKDILLEGLSSLQNITNKKTSTLAVLSNVLIETKQDSLVLTATDLEVGLRLTVPAQITTPGSITLPCKKLFEIVRESGASSITMEEKENNWVIISADQSLYNIAGMSSSEFPEFPEFDDENIISFDAEVFSSLIEKVIYSISGEQENIYSLTCVLFEKEKRGDKSYLKMISSDGHRLSYMEKFVTTDVDQLILNPNTLIPKKGIQELKKFCEHREKIAIVFEDKQMVVQDDDAVMVVRLKKGDFPKYQSIIDTIQLEKCIGIERLPFLESLRRINIFTEDIYNSIQIDIQDKTMILSSQNADIGNAKDEIPIEYEGETLKLAFNCRYFIETLQVMDCSSVDVYINSNNSPCLLKSDIDEGFLSIIMPMQV</sequence>
<dbReference type="PANTHER" id="PTHR30478:SF0">
    <property type="entry name" value="BETA SLIDING CLAMP"/>
    <property type="match status" value="1"/>
</dbReference>
<reference evidence="14 15" key="1">
    <citation type="submission" date="2020-08" db="EMBL/GenBank/DDBJ databases">
        <title>Bridging the membrane lipid divide: bacteria of the FCB group superphylum have the potential to synthesize archaeal ether lipids.</title>
        <authorList>
            <person name="Villanueva L."/>
            <person name="Von Meijenfeldt F.A.B."/>
            <person name="Westbye A.B."/>
            <person name="Yadav S."/>
            <person name="Hopmans E.C."/>
            <person name="Dutilh B.E."/>
            <person name="Sinninghe Damste J.S."/>
        </authorList>
    </citation>
    <scope>NUCLEOTIDE SEQUENCE [LARGE SCALE GENOMIC DNA]</scope>
    <source>
        <strain evidence="14">NIOZ-UU81</strain>
    </source>
</reference>
<dbReference type="PANTHER" id="PTHR30478">
    <property type="entry name" value="DNA POLYMERASE III SUBUNIT BETA"/>
    <property type="match status" value="1"/>
</dbReference>
<dbReference type="AlphaFoldDB" id="A0A8J6N8R7"/>
<gene>
    <name evidence="14" type="primary">dnaN</name>
    <name evidence="14" type="ORF">H8E79_01015</name>
</gene>
<comment type="subunit">
    <text evidence="10">Forms a ring-shaped head-to-tail homodimer around DNA.</text>
</comment>
<dbReference type="GO" id="GO:0008408">
    <property type="term" value="F:3'-5' exonuclease activity"/>
    <property type="evidence" value="ECO:0007669"/>
    <property type="project" value="InterPro"/>
</dbReference>
<name>A0A8J6N8R7_9BACT</name>
<dbReference type="Proteomes" id="UP000599024">
    <property type="component" value="Unassembled WGS sequence"/>
</dbReference>
<dbReference type="Pfam" id="PF02767">
    <property type="entry name" value="DNA_pol3_beta_2"/>
    <property type="match status" value="1"/>
</dbReference>
<dbReference type="Pfam" id="PF00712">
    <property type="entry name" value="DNA_pol3_beta"/>
    <property type="match status" value="1"/>
</dbReference>
<keyword evidence="5 10" id="KW-0808">Transferase</keyword>
<dbReference type="CDD" id="cd00140">
    <property type="entry name" value="beta_clamp"/>
    <property type="match status" value="1"/>
</dbReference>
<dbReference type="PIRSF" id="PIRSF000804">
    <property type="entry name" value="DNA_pol_III_b"/>
    <property type="match status" value="1"/>
</dbReference>
<evidence type="ECO:0000256" key="4">
    <source>
        <dbReference type="ARBA" id="ARBA00022490"/>
    </source>
</evidence>
<dbReference type="InterPro" id="IPR001001">
    <property type="entry name" value="DNA_polIII_beta"/>
</dbReference>
<dbReference type="Gene3D" id="3.70.10.10">
    <property type="match status" value="1"/>
</dbReference>
<comment type="caution">
    <text evidence="14">The sequence shown here is derived from an EMBL/GenBank/DDBJ whole genome shotgun (WGS) entry which is preliminary data.</text>
</comment>
<dbReference type="NCBIfam" id="TIGR00663">
    <property type="entry name" value="dnan"/>
    <property type="match status" value="1"/>
</dbReference>
<accession>A0A8J6N8R7</accession>
<feature type="domain" description="DNA polymerase III beta sliding clamp N-terminal" evidence="11">
    <location>
        <begin position="5"/>
        <end position="121"/>
    </location>
</feature>
<feature type="domain" description="DNA polymerase III beta sliding clamp C-terminal" evidence="13">
    <location>
        <begin position="265"/>
        <end position="375"/>
    </location>
</feature>
<evidence type="ECO:0000259" key="13">
    <source>
        <dbReference type="Pfam" id="PF02768"/>
    </source>
</evidence>
<keyword evidence="8 10" id="KW-0239">DNA-directed DNA polymerase</keyword>
<evidence type="ECO:0000256" key="7">
    <source>
        <dbReference type="ARBA" id="ARBA00022705"/>
    </source>
</evidence>
<feature type="domain" description="DNA polymerase III beta sliding clamp central" evidence="12">
    <location>
        <begin position="134"/>
        <end position="253"/>
    </location>
</feature>
<evidence type="ECO:0000259" key="12">
    <source>
        <dbReference type="Pfam" id="PF02767"/>
    </source>
</evidence>
<dbReference type="InterPro" id="IPR046938">
    <property type="entry name" value="DNA_clamp_sf"/>
</dbReference>
<dbReference type="EMBL" id="JACNLK010000012">
    <property type="protein sequence ID" value="MBC8207735.1"/>
    <property type="molecule type" value="Genomic_DNA"/>
</dbReference>
<evidence type="ECO:0000313" key="15">
    <source>
        <dbReference type="Proteomes" id="UP000599024"/>
    </source>
</evidence>
<evidence type="ECO:0000256" key="5">
    <source>
        <dbReference type="ARBA" id="ARBA00022679"/>
    </source>
</evidence>
<comment type="subcellular location">
    <subcellularLocation>
        <location evidence="1 10">Cytoplasm</location>
    </subcellularLocation>
</comment>
<dbReference type="GO" id="GO:0006271">
    <property type="term" value="P:DNA strand elongation involved in DNA replication"/>
    <property type="evidence" value="ECO:0007669"/>
    <property type="project" value="TreeGrafter"/>
</dbReference>
<proteinExistence type="inferred from homology"/>
<protein>
    <recommendedName>
        <fullName evidence="3 10">Beta sliding clamp</fullName>
    </recommendedName>
</protein>
<evidence type="ECO:0000256" key="6">
    <source>
        <dbReference type="ARBA" id="ARBA00022695"/>
    </source>
</evidence>
<evidence type="ECO:0000259" key="11">
    <source>
        <dbReference type="Pfam" id="PF00712"/>
    </source>
</evidence>
<keyword evidence="9" id="KW-0238">DNA-binding</keyword>
<keyword evidence="4 10" id="KW-0963">Cytoplasm</keyword>
<evidence type="ECO:0000256" key="10">
    <source>
        <dbReference type="PIRNR" id="PIRNR000804"/>
    </source>
</evidence>
<keyword evidence="7 10" id="KW-0235">DNA replication</keyword>
<dbReference type="GO" id="GO:0009360">
    <property type="term" value="C:DNA polymerase III complex"/>
    <property type="evidence" value="ECO:0007669"/>
    <property type="project" value="InterPro"/>
</dbReference>
<keyword evidence="6 10" id="KW-0548">Nucleotidyltransferase</keyword>
<dbReference type="GO" id="GO:0003887">
    <property type="term" value="F:DNA-directed DNA polymerase activity"/>
    <property type="evidence" value="ECO:0007669"/>
    <property type="project" value="UniProtKB-UniRule"/>
</dbReference>
<dbReference type="SUPFAM" id="SSF55979">
    <property type="entry name" value="DNA clamp"/>
    <property type="match status" value="3"/>
</dbReference>
<dbReference type="Gene3D" id="3.10.150.10">
    <property type="entry name" value="DNA Polymerase III, subunit A, domain 2"/>
    <property type="match status" value="1"/>
</dbReference>
<comment type="similarity">
    <text evidence="2 10">Belongs to the beta sliding clamp family.</text>
</comment>
<evidence type="ECO:0000256" key="2">
    <source>
        <dbReference type="ARBA" id="ARBA00010752"/>
    </source>
</evidence>
<dbReference type="InterPro" id="IPR022637">
    <property type="entry name" value="DNA_polIII_beta_cen"/>
</dbReference>
<dbReference type="InterPro" id="IPR022635">
    <property type="entry name" value="DNA_polIII_beta_C"/>
</dbReference>
<evidence type="ECO:0000313" key="14">
    <source>
        <dbReference type="EMBL" id="MBC8207735.1"/>
    </source>
</evidence>
<evidence type="ECO:0000256" key="1">
    <source>
        <dbReference type="ARBA" id="ARBA00004496"/>
    </source>
</evidence>
<dbReference type="InterPro" id="IPR022634">
    <property type="entry name" value="DNA_polIII_beta_N"/>
</dbReference>
<dbReference type="GO" id="GO:0003677">
    <property type="term" value="F:DNA binding"/>
    <property type="evidence" value="ECO:0007669"/>
    <property type="project" value="UniProtKB-UniRule"/>
</dbReference>